<name>A0ABX1VB23_9PLAN</name>
<keyword evidence="3" id="KW-1185">Reference proteome</keyword>
<protein>
    <recommendedName>
        <fullName evidence="4">Cytochrome c domain-containing protein</fullName>
    </recommendedName>
</protein>
<dbReference type="Proteomes" id="UP000609651">
    <property type="component" value="Unassembled WGS sequence"/>
</dbReference>
<evidence type="ECO:0008006" key="4">
    <source>
        <dbReference type="Google" id="ProtNLM"/>
    </source>
</evidence>
<accession>A0ABX1VB23</accession>
<sequence length="569" mass="59669">MTPPMRPPRPRLLTAVAVLSVVAAMALSPAPVAAQGELTREQRVELVGLKRDAVRLGGLLRRGETEDAKAMLAEVEARFAKLKEATGGLEGDRYAGLIEEDLAEARTALAPGAAPVEDEPHPEMDDMPVDGPAMNGNMAGGNAMAGGAMDTGDSGAGGITFSKDVAPTLVNMCGRCHMNGQARGGFEMNSYQELMDSGYVDTDDPEGGRMIRLMGQIEQPKMPPGNARIKRSQWTNARDWAVAGAKLDKGNPSAPMRSLVPTAAQLARAAMAKMSDGELAAARLERANELFKKALRRSTPTVVQVPDSASPVTGGLILIGNVDEARLNQIADWIKKDAERLEPLAGEDGLGGRGPLTVFVMKSRFDYQEFHAAASGLFEVPASVTADATVPDDGSDAYIALQDLRDDATQSDPGMRANVIFGLSEAAMAGRGGDVPAWLSAGLGPAIAFDVDSQNPALRAMSDRLPGALSRLSKPDELLMPGTFAPEEMPAVGAAMVSVLRKNGGDKKLGQLLNVMAASAPAEEPAMMMNAMRRGNRNRGDGGAAALLQVYGATPAQLAARLVAAARGR</sequence>
<comment type="caution">
    <text evidence="2">The sequence shown here is derived from an EMBL/GenBank/DDBJ whole genome shotgun (WGS) entry which is preliminary data.</text>
</comment>
<proteinExistence type="predicted"/>
<evidence type="ECO:0000313" key="2">
    <source>
        <dbReference type="EMBL" id="NNJ24497.1"/>
    </source>
</evidence>
<reference evidence="2 3" key="1">
    <citation type="journal article" date="2020" name="Syst. Appl. Microbiol.">
        <title>Alienimonas chondri sp. nov., a novel planctomycete isolated from the biofilm of the red alga Chondrus crispus.</title>
        <authorList>
            <person name="Vitorino I."/>
            <person name="Albuquerque L."/>
            <person name="Wiegand S."/>
            <person name="Kallscheuer N."/>
            <person name="da Costa M.S."/>
            <person name="Lobo-da-Cunha A."/>
            <person name="Jogler C."/>
            <person name="Lage O.M."/>
        </authorList>
    </citation>
    <scope>NUCLEOTIDE SEQUENCE [LARGE SCALE GENOMIC DNA]</scope>
    <source>
        <strain evidence="2 3">LzC2</strain>
    </source>
</reference>
<organism evidence="2 3">
    <name type="scientific">Alienimonas chondri</name>
    <dbReference type="NCBI Taxonomy" id="2681879"/>
    <lineage>
        <taxon>Bacteria</taxon>
        <taxon>Pseudomonadati</taxon>
        <taxon>Planctomycetota</taxon>
        <taxon>Planctomycetia</taxon>
        <taxon>Planctomycetales</taxon>
        <taxon>Planctomycetaceae</taxon>
        <taxon>Alienimonas</taxon>
    </lineage>
</organism>
<keyword evidence="1" id="KW-0732">Signal</keyword>
<evidence type="ECO:0000256" key="1">
    <source>
        <dbReference type="SAM" id="SignalP"/>
    </source>
</evidence>
<gene>
    <name evidence="2" type="ORF">LzC2_05550</name>
</gene>
<evidence type="ECO:0000313" key="3">
    <source>
        <dbReference type="Proteomes" id="UP000609651"/>
    </source>
</evidence>
<feature type="chain" id="PRO_5047308364" description="Cytochrome c domain-containing protein" evidence="1">
    <location>
        <begin position="35"/>
        <end position="569"/>
    </location>
</feature>
<dbReference type="EMBL" id="WTPX01000009">
    <property type="protein sequence ID" value="NNJ24497.1"/>
    <property type="molecule type" value="Genomic_DNA"/>
</dbReference>
<feature type="signal peptide" evidence="1">
    <location>
        <begin position="1"/>
        <end position="34"/>
    </location>
</feature>